<evidence type="ECO:0000313" key="2">
    <source>
        <dbReference type="Proteomes" id="UP000242715"/>
    </source>
</evidence>
<accession>A0A2Z6NLM7</accession>
<dbReference type="Proteomes" id="UP000242715">
    <property type="component" value="Unassembled WGS sequence"/>
</dbReference>
<dbReference type="OrthoDB" id="1393472at2759"/>
<reference evidence="2" key="1">
    <citation type="journal article" date="2017" name="Front. Plant Sci.">
        <title>Climate Clever Clovers: New Paradigm to Reduce the Environmental Footprint of Ruminants by Breeding Low Methanogenic Forages Utilizing Haplotype Variation.</title>
        <authorList>
            <person name="Kaur P."/>
            <person name="Appels R."/>
            <person name="Bayer P.E."/>
            <person name="Keeble-Gagnere G."/>
            <person name="Wang J."/>
            <person name="Hirakawa H."/>
            <person name="Shirasawa K."/>
            <person name="Vercoe P."/>
            <person name="Stefanova K."/>
            <person name="Durmic Z."/>
            <person name="Nichols P."/>
            <person name="Revell C."/>
            <person name="Isobe S.N."/>
            <person name="Edwards D."/>
            <person name="Erskine W."/>
        </authorList>
    </citation>
    <scope>NUCLEOTIDE SEQUENCE [LARGE SCALE GENOMIC DNA]</scope>
    <source>
        <strain evidence="2">cv. Daliak</strain>
    </source>
</reference>
<dbReference type="EMBL" id="DF973670">
    <property type="protein sequence ID" value="GAU37410.1"/>
    <property type="molecule type" value="Genomic_DNA"/>
</dbReference>
<evidence type="ECO:0000313" key="1">
    <source>
        <dbReference type="EMBL" id="GAU37410.1"/>
    </source>
</evidence>
<evidence type="ECO:0008006" key="3">
    <source>
        <dbReference type="Google" id="ProtNLM"/>
    </source>
</evidence>
<proteinExistence type="predicted"/>
<dbReference type="AlphaFoldDB" id="A0A2Z6NLM7"/>
<keyword evidence="2" id="KW-1185">Reference proteome</keyword>
<organism evidence="1 2">
    <name type="scientific">Trifolium subterraneum</name>
    <name type="common">Subterranean clover</name>
    <dbReference type="NCBI Taxonomy" id="3900"/>
    <lineage>
        <taxon>Eukaryota</taxon>
        <taxon>Viridiplantae</taxon>
        <taxon>Streptophyta</taxon>
        <taxon>Embryophyta</taxon>
        <taxon>Tracheophyta</taxon>
        <taxon>Spermatophyta</taxon>
        <taxon>Magnoliopsida</taxon>
        <taxon>eudicotyledons</taxon>
        <taxon>Gunneridae</taxon>
        <taxon>Pentapetalae</taxon>
        <taxon>rosids</taxon>
        <taxon>fabids</taxon>
        <taxon>Fabales</taxon>
        <taxon>Fabaceae</taxon>
        <taxon>Papilionoideae</taxon>
        <taxon>50 kb inversion clade</taxon>
        <taxon>NPAAA clade</taxon>
        <taxon>Hologalegina</taxon>
        <taxon>IRL clade</taxon>
        <taxon>Trifolieae</taxon>
        <taxon>Trifolium</taxon>
    </lineage>
</organism>
<protein>
    <recommendedName>
        <fullName evidence="3">Reverse transcriptase zinc-binding domain-containing protein</fullName>
    </recommendedName>
</protein>
<gene>
    <name evidence="1" type="ORF">TSUD_361150</name>
</gene>
<name>A0A2Z6NLM7_TRISU</name>
<sequence length="85" mass="9909">MPDMSRGCVLCNNLMENSVHSFIHCSFAAKVWYAVFKWFKVVCILTPDLFTLFTYLNGFGFGSKVRKGILVIWDAAIWSLWRWHS</sequence>